<keyword evidence="13" id="KW-0768">Sushi</keyword>
<feature type="domain" description="EGF-like" evidence="15">
    <location>
        <begin position="1518"/>
        <end position="1557"/>
    </location>
</feature>
<feature type="disulfide bond" evidence="12">
    <location>
        <begin position="1710"/>
        <end position="1719"/>
    </location>
</feature>
<dbReference type="SUPFAM" id="SSF57184">
    <property type="entry name" value="Growth factor receptor domain"/>
    <property type="match status" value="1"/>
</dbReference>
<feature type="domain" description="EGF-like" evidence="15">
    <location>
        <begin position="1836"/>
        <end position="1874"/>
    </location>
</feature>
<dbReference type="GO" id="GO:0007219">
    <property type="term" value="P:Notch signaling pathway"/>
    <property type="evidence" value="ECO:0007669"/>
    <property type="project" value="TreeGrafter"/>
</dbReference>
<feature type="disulfide bond" evidence="12">
    <location>
        <begin position="1633"/>
        <end position="1642"/>
    </location>
</feature>
<dbReference type="FunFam" id="2.10.25.10:FF:000472">
    <property type="entry name" value="Uncharacterized protein, isoform A"/>
    <property type="match status" value="1"/>
</dbReference>
<dbReference type="PANTHER" id="PTHR12916:SF4">
    <property type="entry name" value="UNINFLATABLE, ISOFORM C"/>
    <property type="match status" value="1"/>
</dbReference>
<feature type="disulfide bond" evidence="13">
    <location>
        <begin position="498"/>
        <end position="525"/>
    </location>
</feature>
<keyword evidence="6" id="KW-0106">Calcium</keyword>
<feature type="domain" description="CUB" evidence="14">
    <location>
        <begin position="236"/>
        <end position="341"/>
    </location>
</feature>
<feature type="disulfide bond" evidence="12">
    <location>
        <begin position="589"/>
        <end position="599"/>
    </location>
</feature>
<sequence>DFCSQKFAVHSTGVYTFPNSVRNPALGNVDCSLVLETDVGKNIQLKIENLNIIEGVEQLVLLDGGLSLDASRAVVRLTEPLTSPRYFYSSNNMMILNFLSTREGVTGTFQVTYEPVTHGENILPSNMLIATDQVKELAHPLYDTYELGSQDFTYIIEAEDPRKTITVEILDQDLAPDAQVIFRDGDSIHSGILSTLRGSYKGNHFVLSSGRKFYLTKQTRLGGLNKGIKFRYTQGCNVEMNQTAGYISSPGFPSNYYPNGVECRWRIAQPDGLPVTLKVDSLDLHPEDTLQIYDANATLMRTYTGSVLQDPLRVTSGIFSAVFTASPSFNRAGFNLSFSYDCPQPDLDLARSTITPGVSTSYGSSFTVRCNRGSAFLQEEHKNKTEARMVCGAWGRWNVNTSPKCMPALCPKAPGLRNGYVASSTGSLAYQGSLTYKCYQGFTITGPDTVTCQADGSWTQMPTCETSRCSPLPGSPGNGSHTVEGDGTSYGTIVRFSCDPGYDLIGNTTMLCDSQGQWVGNMPTCRALTCYTSDIAHGEVSANTVEYLKVITLTCDPGYRTSINPITSMVCTANRTLTPQLTCQNIDECVETSPCNMFCTDLPGSYSCQCDVGYQLRGDECLGITCAVEPVPATGLENPGVLSPTNVTSIEFGGSLNISCHVPGRIPVSNFTRTRRCALINGHYGLDGSVQDYDCPVIKCGQPDDLPGTEYRNLTGLQYGDTATFGCDAQYTISGASGLGNNTTITCQANGKWDLGSLLCSGKTCPDPGQIHFGVQRISDYRSQVVFACTVPGFEIRPLGSLVCELNSNGTASYNASLPACVDVNPPVLQSPCANGSIQLEVAKFTSIGDVMPTITAVDRETGIASLEVNPAWPSRKEYITSAAEVKDFTYTFSDFAGNKAECKVRLVGKDTTKPKITCPGSVVRTFASLSDEILVSFSKSNVTVSDDYSTGENITVRFEPPSYLFKAANVQMLTAFPRMLRQTIQATAMDKSGNSAVCKFDLLFTPDVCSRYNVRQHNNVSLACQDTNGGVTCTATCDAGYRLYEDPSKSSTTFSCPGPGQPFNRTTDVTCVNIASNEFEGAYHLLFDATYISDSANKSCKANYEDVINSTLNSIPKNYTQEWCSRLSNPSSAEWKLVNLYVDEATKQVRVKYEILFERQPRFDYTPCSKLLKLILEVDKKSDFLRKHLSNFKPSQCAPLTLQDGSTNMDTLTHGYFCPGDNRSPSMIQINSDLTVGICLKCPEGTYKAPDSTCVKCPRGTYSSKKDVSACTICQSGTSTHHEGAKDSGECTDQCGTGSYNAMTGLPPCAACPKDTFRMNATTCLPCPGNQTTKTSGANFSDDCVEQCAQGYFNEDDGYLPCRKCPPHTYSNSKGARRCTPCNVGTYTKTEGSTSVAECLNLVESTECSSRCVNGRCTNNHHSHSCTCLSGTSGTHCEVTLPTCTDQTCLNNGMCENLVGGPKCHCLPGFSGPRCNISEDLCKQQPCGINGQCIAHDNVRYSCVCKPGYTGTNCQELQDQCYSNPCHNNATCQTTGIQGFSCDCSSTLGYDGTFCERRQLKCNTGTRCGAGAKCVEDEDNDSYICVCPPQGQYKTPAGPRTQTCDPINFCQSDPCLNGGTCRNEASGFSCSCPDGYNGFRCQHDIDHCASSPCLHDGVCTDLLLGYNCTCSGYTGANCETEINECLTSNCSSTGTAQCIDKVRDFECKCSRGYAGKYCHIDIKECASSPCLHGGRCNDLIADYRCDCPSGWTGSNCEVEVKHCTSDPCQNGAECKELFDDFFCSCQLNTFGATCSESVKICDVANPCVNGTCRDDAGNATCACHDNFAGDRCEEKINPCSTVSGVCQNEAVCIASLDNHQCRCAPGFTGPLCAVNPSDCHSINCSAQATCVDLPDKAICRCPLGKEGPGCDYDTDSNFDLLFRHSDKTSMAALEYPISLSNSSFSVSMWIQFAEKSGTGVFFSIFTVPSPNSLRGKTPLLYMNETAVRYQDPTSGQEFTITQPIAAINDGRWHYLVVNIDGAAGQMTYIADTVQSSAIRFPRTMFDLK</sequence>
<feature type="non-terminal residue" evidence="18">
    <location>
        <position position="1"/>
    </location>
</feature>
<dbReference type="Proteomes" id="UP000762676">
    <property type="component" value="Unassembled WGS sequence"/>
</dbReference>
<feature type="domain" description="EGF-like" evidence="15">
    <location>
        <begin position="1607"/>
        <end position="1643"/>
    </location>
</feature>
<feature type="domain" description="CUB" evidence="14">
    <location>
        <begin position="3"/>
        <end position="116"/>
    </location>
</feature>
<feature type="domain" description="EGF-like" evidence="15">
    <location>
        <begin position="1645"/>
        <end position="1680"/>
    </location>
</feature>
<feature type="domain" description="Sushi" evidence="17">
    <location>
        <begin position="408"/>
        <end position="466"/>
    </location>
</feature>
<feature type="domain" description="EGF-like" evidence="15">
    <location>
        <begin position="1441"/>
        <end position="1477"/>
    </location>
</feature>
<dbReference type="SUPFAM" id="SSF57196">
    <property type="entry name" value="EGF/Laminin"/>
    <property type="match status" value="12"/>
</dbReference>
<dbReference type="PROSITE" id="PS00022">
    <property type="entry name" value="EGF_1"/>
    <property type="match status" value="10"/>
</dbReference>
<dbReference type="InterPro" id="IPR011641">
    <property type="entry name" value="Tyr-kin_ephrin_A/B_rcpt-like"/>
</dbReference>
<evidence type="ECO:0000256" key="8">
    <source>
        <dbReference type="ARBA" id="ARBA00023136"/>
    </source>
</evidence>
<evidence type="ECO:0000256" key="11">
    <source>
        <dbReference type="PROSITE-ProRule" id="PRU00059"/>
    </source>
</evidence>
<dbReference type="Gene3D" id="2.60.120.200">
    <property type="match status" value="1"/>
</dbReference>
<dbReference type="PROSITE" id="PS50825">
    <property type="entry name" value="HYR"/>
    <property type="match status" value="1"/>
</dbReference>
<dbReference type="FunFam" id="2.10.25.10:FF:000321">
    <property type="entry name" value="Protein delta homolog 1"/>
    <property type="match status" value="1"/>
</dbReference>
<feature type="disulfide bond" evidence="12">
    <location>
        <begin position="1786"/>
        <end position="1795"/>
    </location>
</feature>
<name>A0AAV4G6Y1_9GAST</name>
<comment type="caution">
    <text evidence="18">The sequence shown here is derived from an EMBL/GenBank/DDBJ whole genome shotgun (WGS) entry which is preliminary data.</text>
</comment>
<dbReference type="SUPFAM" id="SSF49899">
    <property type="entry name" value="Concanavalin A-like lectins/glucanases"/>
    <property type="match status" value="1"/>
</dbReference>
<feature type="disulfide bond" evidence="11">
    <location>
        <begin position="236"/>
        <end position="263"/>
    </location>
</feature>
<dbReference type="SMART" id="SM00032">
    <property type="entry name" value="CCP"/>
    <property type="match status" value="6"/>
</dbReference>
<feature type="disulfide bond" evidence="12">
    <location>
        <begin position="1429"/>
        <end position="1438"/>
    </location>
</feature>
<dbReference type="PROSITE" id="PS50026">
    <property type="entry name" value="EGF_3"/>
    <property type="match status" value="13"/>
</dbReference>
<dbReference type="GO" id="GO:0120025">
    <property type="term" value="C:plasma membrane bounded cell projection"/>
    <property type="evidence" value="ECO:0007669"/>
    <property type="project" value="UniProtKB-ARBA"/>
</dbReference>
<feature type="domain" description="Sushi" evidence="17">
    <location>
        <begin position="467"/>
        <end position="527"/>
    </location>
</feature>
<evidence type="ECO:0000256" key="5">
    <source>
        <dbReference type="ARBA" id="ARBA00022737"/>
    </source>
</evidence>
<keyword evidence="9 12" id="KW-1015">Disulfide bond</keyword>
<evidence type="ECO:0000259" key="17">
    <source>
        <dbReference type="PROSITE" id="PS50923"/>
    </source>
</evidence>
<feature type="disulfide bond" evidence="12">
    <location>
        <begin position="1902"/>
        <end position="1911"/>
    </location>
</feature>
<feature type="disulfide bond" evidence="12">
    <location>
        <begin position="1506"/>
        <end position="1515"/>
    </location>
</feature>
<keyword evidence="10" id="KW-0325">Glycoprotein</keyword>
<dbReference type="CDD" id="cd00054">
    <property type="entry name" value="EGF_CA"/>
    <property type="match status" value="9"/>
</dbReference>
<evidence type="ECO:0000256" key="1">
    <source>
        <dbReference type="ARBA" id="ARBA00004167"/>
    </source>
</evidence>
<dbReference type="Pfam" id="PF00008">
    <property type="entry name" value="EGF"/>
    <property type="match status" value="6"/>
</dbReference>
<evidence type="ECO:0000259" key="16">
    <source>
        <dbReference type="PROSITE" id="PS50825"/>
    </source>
</evidence>
<dbReference type="InterPro" id="IPR009030">
    <property type="entry name" value="Growth_fac_rcpt_cys_sf"/>
</dbReference>
<feature type="domain" description="EGF-like" evidence="15">
    <location>
        <begin position="1798"/>
        <end position="1834"/>
    </location>
</feature>
<evidence type="ECO:0000256" key="13">
    <source>
        <dbReference type="PROSITE-ProRule" id="PRU00302"/>
    </source>
</evidence>
<dbReference type="SMART" id="SM00179">
    <property type="entry name" value="EGF_CA"/>
    <property type="match status" value="12"/>
</dbReference>
<dbReference type="InterPro" id="IPR018097">
    <property type="entry name" value="EGF_Ca-bd_CS"/>
</dbReference>
<feature type="disulfide bond" evidence="12">
    <location>
        <begin position="1748"/>
        <end position="1757"/>
    </location>
</feature>
<dbReference type="Gene3D" id="2.60.120.290">
    <property type="entry name" value="Spermadhesin, CUB domain"/>
    <property type="match status" value="2"/>
</dbReference>
<keyword evidence="4" id="KW-0732">Signal</keyword>
<evidence type="ECO:0000259" key="14">
    <source>
        <dbReference type="PROSITE" id="PS01180"/>
    </source>
</evidence>
<evidence type="ECO:0000256" key="12">
    <source>
        <dbReference type="PROSITE-ProRule" id="PRU00076"/>
    </source>
</evidence>
<evidence type="ECO:0000256" key="2">
    <source>
        <dbReference type="ARBA" id="ARBA00022536"/>
    </source>
</evidence>
<dbReference type="Pfam" id="PF00084">
    <property type="entry name" value="Sushi"/>
    <property type="match status" value="4"/>
</dbReference>
<feature type="domain" description="EGF-like" evidence="15">
    <location>
        <begin position="1479"/>
        <end position="1516"/>
    </location>
</feature>
<accession>A0AAV4G6Y1</accession>
<dbReference type="InterPro" id="IPR035914">
    <property type="entry name" value="Sperma_CUB_dom_sf"/>
</dbReference>
<feature type="disulfide bond" evidence="13">
    <location>
        <begin position="469"/>
        <end position="512"/>
    </location>
</feature>
<dbReference type="PROSITE" id="PS01187">
    <property type="entry name" value="EGF_CA"/>
    <property type="match status" value="1"/>
</dbReference>
<feature type="domain" description="EGF-like" evidence="15">
    <location>
        <begin position="1405"/>
        <end position="1439"/>
    </location>
</feature>
<dbReference type="CDD" id="cd00041">
    <property type="entry name" value="CUB"/>
    <property type="match status" value="1"/>
</dbReference>
<feature type="disulfide bond" evidence="12">
    <location>
        <begin position="1864"/>
        <end position="1873"/>
    </location>
</feature>
<keyword evidence="7" id="KW-1133">Transmembrane helix</keyword>
<dbReference type="FunFam" id="2.10.25.10:FF:000247">
    <property type="entry name" value="Delta/notch like EGF repeat containing"/>
    <property type="match status" value="1"/>
</dbReference>
<feature type="disulfide bond" evidence="12">
    <location>
        <begin position="1467"/>
        <end position="1476"/>
    </location>
</feature>
<keyword evidence="2 12" id="KW-0245">EGF-like domain</keyword>
<evidence type="ECO:0000313" key="19">
    <source>
        <dbReference type="Proteomes" id="UP000762676"/>
    </source>
</evidence>
<dbReference type="InterPro" id="IPR001881">
    <property type="entry name" value="EGF-like_Ca-bd_dom"/>
</dbReference>
<feature type="domain" description="EGF-like" evidence="15">
    <location>
        <begin position="1760"/>
        <end position="1796"/>
    </location>
</feature>
<feature type="domain" description="EGF-like" evidence="15">
    <location>
        <begin position="585"/>
        <end position="622"/>
    </location>
</feature>
<proteinExistence type="predicted"/>
<keyword evidence="3" id="KW-0812">Transmembrane</keyword>
<organism evidence="18 19">
    <name type="scientific">Elysia marginata</name>
    <dbReference type="NCBI Taxonomy" id="1093978"/>
    <lineage>
        <taxon>Eukaryota</taxon>
        <taxon>Metazoa</taxon>
        <taxon>Spiralia</taxon>
        <taxon>Lophotrochozoa</taxon>
        <taxon>Mollusca</taxon>
        <taxon>Gastropoda</taxon>
        <taxon>Heterobranchia</taxon>
        <taxon>Euthyneura</taxon>
        <taxon>Panpulmonata</taxon>
        <taxon>Sacoglossa</taxon>
        <taxon>Placobranchoidea</taxon>
        <taxon>Plakobranchidae</taxon>
        <taxon>Elysia</taxon>
    </lineage>
</organism>
<dbReference type="SUPFAM" id="SSF49854">
    <property type="entry name" value="Spermadhesin, CUB domain"/>
    <property type="match status" value="2"/>
</dbReference>
<dbReference type="GO" id="GO:0007399">
    <property type="term" value="P:nervous system development"/>
    <property type="evidence" value="ECO:0007669"/>
    <property type="project" value="UniProtKB-ARBA"/>
</dbReference>
<dbReference type="InterPro" id="IPR035976">
    <property type="entry name" value="Sushi/SCR/CCP_sf"/>
</dbReference>
<feature type="disulfide bond" evidence="12">
    <location>
        <begin position="1691"/>
        <end position="1708"/>
    </location>
</feature>
<feature type="domain" description="EGF-like" evidence="15">
    <location>
        <begin position="1876"/>
        <end position="1912"/>
    </location>
</feature>
<dbReference type="PANTHER" id="PTHR12916">
    <property type="entry name" value="CYTOCHROME C OXIDASE POLYPEPTIDE VIC-2"/>
    <property type="match status" value="1"/>
</dbReference>
<dbReference type="Pfam" id="PF00431">
    <property type="entry name" value="CUB"/>
    <property type="match status" value="1"/>
</dbReference>
<dbReference type="Pfam" id="PF12661">
    <property type="entry name" value="hEGF"/>
    <property type="match status" value="1"/>
</dbReference>
<dbReference type="PROSITE" id="PS01180">
    <property type="entry name" value="CUB"/>
    <property type="match status" value="2"/>
</dbReference>
<dbReference type="EMBL" id="BMAT01011871">
    <property type="protein sequence ID" value="GFR81199.1"/>
    <property type="molecule type" value="Genomic_DNA"/>
</dbReference>
<evidence type="ECO:0000256" key="6">
    <source>
        <dbReference type="ARBA" id="ARBA00022837"/>
    </source>
</evidence>
<dbReference type="Gene3D" id="2.10.50.10">
    <property type="entry name" value="Tumor Necrosis Factor Receptor, subunit A, domain 2"/>
    <property type="match status" value="2"/>
</dbReference>
<reference evidence="18 19" key="1">
    <citation type="journal article" date="2021" name="Elife">
        <title>Chloroplast acquisition without the gene transfer in kleptoplastic sea slugs, Plakobranchus ocellatus.</title>
        <authorList>
            <person name="Maeda T."/>
            <person name="Takahashi S."/>
            <person name="Yoshida T."/>
            <person name="Shimamura S."/>
            <person name="Takaki Y."/>
            <person name="Nagai Y."/>
            <person name="Toyoda A."/>
            <person name="Suzuki Y."/>
            <person name="Arimoto A."/>
            <person name="Ishii H."/>
            <person name="Satoh N."/>
            <person name="Nishiyama T."/>
            <person name="Hasebe M."/>
            <person name="Maruyama T."/>
            <person name="Minagawa J."/>
            <person name="Obokata J."/>
            <person name="Shigenobu S."/>
        </authorList>
    </citation>
    <scope>NUCLEOTIDE SEQUENCE [LARGE SCALE GENOMIC DNA]</scope>
</reference>
<dbReference type="GO" id="GO:0016020">
    <property type="term" value="C:membrane"/>
    <property type="evidence" value="ECO:0007669"/>
    <property type="project" value="UniProtKB-SubCell"/>
</dbReference>
<dbReference type="InterPro" id="IPR000152">
    <property type="entry name" value="EGF-type_Asp/Asn_hydroxyl_site"/>
</dbReference>
<comment type="caution">
    <text evidence="12">Lacks conserved residue(s) required for the propagation of feature annotation.</text>
</comment>
<evidence type="ECO:0000256" key="10">
    <source>
        <dbReference type="ARBA" id="ARBA00023180"/>
    </source>
</evidence>
<evidence type="ECO:0000256" key="4">
    <source>
        <dbReference type="ARBA" id="ARBA00022729"/>
    </source>
</evidence>
<dbReference type="SMART" id="SM01411">
    <property type="entry name" value="Ephrin_rec_like"/>
    <property type="match status" value="3"/>
</dbReference>
<dbReference type="Pfam" id="PF07699">
    <property type="entry name" value="Ephrin_rec_like"/>
    <property type="match status" value="3"/>
</dbReference>
<gene>
    <name evidence="18" type="ORF">ElyMa_005917900</name>
</gene>
<feature type="domain" description="Sushi" evidence="17">
    <location>
        <begin position="340"/>
        <end position="407"/>
    </location>
</feature>
<evidence type="ECO:0000259" key="15">
    <source>
        <dbReference type="PROSITE" id="PS50026"/>
    </source>
</evidence>
<comment type="subcellular location">
    <subcellularLocation>
        <location evidence="1">Membrane</location>
        <topology evidence="1">Single-pass membrane protein</topology>
    </subcellularLocation>
</comment>
<dbReference type="SUPFAM" id="SSF57535">
    <property type="entry name" value="Complement control module/SCR domain"/>
    <property type="match status" value="3"/>
</dbReference>
<evidence type="ECO:0000256" key="3">
    <source>
        <dbReference type="ARBA" id="ARBA00022692"/>
    </source>
</evidence>
<dbReference type="InterPro" id="IPR000859">
    <property type="entry name" value="CUB_dom"/>
</dbReference>
<feature type="domain" description="EGF-like" evidence="15">
    <location>
        <begin position="1722"/>
        <end position="1758"/>
    </location>
</feature>
<dbReference type="GO" id="GO:0005112">
    <property type="term" value="F:Notch binding"/>
    <property type="evidence" value="ECO:0007669"/>
    <property type="project" value="TreeGrafter"/>
</dbReference>
<dbReference type="PROSITE" id="PS50923">
    <property type="entry name" value="SUSHI"/>
    <property type="match status" value="4"/>
</dbReference>
<dbReference type="InterPro" id="IPR003410">
    <property type="entry name" value="HYR_dom"/>
</dbReference>
<dbReference type="SMART" id="SM00181">
    <property type="entry name" value="EGF"/>
    <property type="match status" value="14"/>
</dbReference>
<keyword evidence="8" id="KW-0472">Membrane</keyword>
<protein>
    <submittedName>
        <fullName evidence="18">Neurogenic locus notch homolog protein 1</fullName>
    </submittedName>
</protein>
<dbReference type="GO" id="GO:0005509">
    <property type="term" value="F:calcium ion binding"/>
    <property type="evidence" value="ECO:0007669"/>
    <property type="project" value="InterPro"/>
</dbReference>
<dbReference type="PROSITE" id="PS00010">
    <property type="entry name" value="ASX_HYDROXYL"/>
    <property type="match status" value="5"/>
</dbReference>
<keyword evidence="5" id="KW-0677">Repeat</keyword>
<feature type="domain" description="EGF-like" evidence="15">
    <location>
        <begin position="1682"/>
        <end position="1720"/>
    </location>
</feature>
<dbReference type="InterPro" id="IPR013320">
    <property type="entry name" value="ConA-like_dom_sf"/>
</dbReference>
<feature type="disulfide bond" evidence="12">
    <location>
        <begin position="1824"/>
        <end position="1833"/>
    </location>
</feature>
<dbReference type="Gene3D" id="2.10.25.10">
    <property type="entry name" value="Laminin"/>
    <property type="match status" value="11"/>
</dbReference>
<evidence type="ECO:0000256" key="7">
    <source>
        <dbReference type="ARBA" id="ARBA00022989"/>
    </source>
</evidence>
<feature type="domain" description="Sushi" evidence="17">
    <location>
        <begin position="698"/>
        <end position="762"/>
    </location>
</feature>
<dbReference type="PROSITE" id="PS01186">
    <property type="entry name" value="EGF_2"/>
    <property type="match status" value="7"/>
</dbReference>
<dbReference type="InterPro" id="IPR000436">
    <property type="entry name" value="Sushi_SCR_CCP_dom"/>
</dbReference>
<dbReference type="InterPro" id="IPR013032">
    <property type="entry name" value="EGF-like_CS"/>
</dbReference>
<dbReference type="InterPro" id="IPR000742">
    <property type="entry name" value="EGF"/>
</dbReference>
<dbReference type="Gene3D" id="2.10.70.10">
    <property type="entry name" value="Complement Module, domain 1"/>
    <property type="match status" value="5"/>
</dbReference>
<dbReference type="CDD" id="cd00033">
    <property type="entry name" value="CCP"/>
    <property type="match status" value="3"/>
</dbReference>
<dbReference type="GO" id="GO:0071944">
    <property type="term" value="C:cell periphery"/>
    <property type="evidence" value="ECO:0007669"/>
    <property type="project" value="UniProtKB-ARBA"/>
</dbReference>
<feature type="domain" description="HYR" evidence="16">
    <location>
        <begin position="910"/>
        <end position="1007"/>
    </location>
</feature>
<evidence type="ECO:0000313" key="18">
    <source>
        <dbReference type="EMBL" id="GFR81199.1"/>
    </source>
</evidence>
<keyword evidence="19" id="KW-1185">Reference proteome</keyword>
<evidence type="ECO:0000256" key="9">
    <source>
        <dbReference type="ARBA" id="ARBA00023157"/>
    </source>
</evidence>
<dbReference type="SMART" id="SM00042">
    <property type="entry name" value="CUB"/>
    <property type="match status" value="2"/>
</dbReference>